<gene>
    <name evidence="2" type="ORF">OHT53_36855</name>
</gene>
<dbReference type="GeneID" id="93766675"/>
<reference evidence="2" key="1">
    <citation type="submission" date="2022-10" db="EMBL/GenBank/DDBJ databases">
        <title>The complete genomes of actinobacterial strains from the NBC collection.</title>
        <authorList>
            <person name="Joergensen T.S."/>
            <person name="Alvarez Arevalo M."/>
            <person name="Sterndorff E.B."/>
            <person name="Faurdal D."/>
            <person name="Vuksanovic O."/>
            <person name="Mourched A.-S."/>
            <person name="Charusanti P."/>
            <person name="Shaw S."/>
            <person name="Blin K."/>
            <person name="Weber T."/>
        </authorList>
    </citation>
    <scope>NUCLEOTIDE SEQUENCE</scope>
    <source>
        <strain evidence="2">NBC_00302</strain>
    </source>
</reference>
<sequence length="66" mass="6590">MTNLVFVLLSTTLVVVLAVLAAAVAGKLARLDGASYPSALMRAASTFLVVLMLAAAVTSALAEVAA</sequence>
<evidence type="ECO:0000313" key="2">
    <source>
        <dbReference type="EMBL" id="WUN91295.1"/>
    </source>
</evidence>
<name>A0ABZ1R941_9ACTN</name>
<keyword evidence="1" id="KW-0812">Transmembrane</keyword>
<protein>
    <submittedName>
        <fullName evidence="2">Uncharacterized protein</fullName>
    </submittedName>
</protein>
<dbReference type="Proteomes" id="UP001432071">
    <property type="component" value="Chromosome"/>
</dbReference>
<keyword evidence="1" id="KW-0472">Membrane</keyword>
<dbReference type="EMBL" id="CP108038">
    <property type="protein sequence ID" value="WUN91295.1"/>
    <property type="molecule type" value="Genomic_DNA"/>
</dbReference>
<organism evidence="2 3">
    <name type="scientific">Streptomyces bobili</name>
    <dbReference type="NCBI Taxonomy" id="67280"/>
    <lineage>
        <taxon>Bacteria</taxon>
        <taxon>Bacillati</taxon>
        <taxon>Actinomycetota</taxon>
        <taxon>Actinomycetes</taxon>
        <taxon>Kitasatosporales</taxon>
        <taxon>Streptomycetaceae</taxon>
        <taxon>Streptomyces</taxon>
    </lineage>
</organism>
<evidence type="ECO:0000256" key="1">
    <source>
        <dbReference type="SAM" id="Phobius"/>
    </source>
</evidence>
<dbReference type="RefSeq" id="WP_328737233.1">
    <property type="nucleotide sequence ID" value="NZ_CP108038.1"/>
</dbReference>
<keyword evidence="1" id="KW-1133">Transmembrane helix</keyword>
<feature type="transmembrane region" description="Helical" evidence="1">
    <location>
        <begin position="39"/>
        <end position="62"/>
    </location>
</feature>
<accession>A0ABZ1R941</accession>
<keyword evidence="3" id="KW-1185">Reference proteome</keyword>
<proteinExistence type="predicted"/>
<evidence type="ECO:0000313" key="3">
    <source>
        <dbReference type="Proteomes" id="UP001432071"/>
    </source>
</evidence>